<evidence type="ECO:0000256" key="2">
    <source>
        <dbReference type="ARBA" id="ARBA00023002"/>
    </source>
</evidence>
<sequence>MRTLVIGDHYIPAAPYVDALTAQGLDPAGIRTVDWAGGKADQHAAQQRMEHEGANAVPVPTEIVEAVGDAEALALHFAPVPAAVLDAGEALRAVVVARTGLENIDVAAATERKVAVVPVHGRNASGVAELAIGLMISEGRDVARADASVKAGGWRKDFGGPGTEIGGSTIGLVGFGHVGRELARRLSGFDVRLLVSDPHVSDDALAAHAAVRADLDTVFRESDFVHVLARLTPETARFIGAEQFALMKPTAYFVNTSRARLVDHDALYAALAAGRIAGAGLDVYDNEPLPADSPWRQLDNVTLTTHFGGETHTTNLRSARLVAQAIAELDRSGRVASAVNAGALGWV</sequence>
<keyword evidence="8" id="KW-1185">Reference proteome</keyword>
<dbReference type="GO" id="GO:0004617">
    <property type="term" value="F:phosphoglycerate dehydrogenase activity"/>
    <property type="evidence" value="ECO:0007669"/>
    <property type="project" value="UniProtKB-EC"/>
</dbReference>
<evidence type="ECO:0000259" key="6">
    <source>
        <dbReference type="Pfam" id="PF02826"/>
    </source>
</evidence>
<dbReference type="AlphaFoldDB" id="A0A927N0X8"/>
<organism evidence="7 8">
    <name type="scientific">Actinopolymorpha pittospori</name>
    <dbReference type="NCBI Taxonomy" id="648752"/>
    <lineage>
        <taxon>Bacteria</taxon>
        <taxon>Bacillati</taxon>
        <taxon>Actinomycetota</taxon>
        <taxon>Actinomycetes</taxon>
        <taxon>Propionibacteriales</taxon>
        <taxon>Actinopolymorphaceae</taxon>
        <taxon>Actinopolymorpha</taxon>
    </lineage>
</organism>
<evidence type="ECO:0000256" key="1">
    <source>
        <dbReference type="ARBA" id="ARBA00005854"/>
    </source>
</evidence>
<feature type="domain" description="D-isomer specific 2-hydroxyacid dehydrogenase NAD-binding" evidence="6">
    <location>
        <begin position="132"/>
        <end position="308"/>
    </location>
</feature>
<gene>
    <name evidence="7" type="ORF">HEB94_006605</name>
</gene>
<keyword evidence="2 4" id="KW-0560">Oxidoreductase</keyword>
<dbReference type="FunFam" id="3.40.50.720:FF:000203">
    <property type="entry name" value="D-3-phosphoglycerate dehydrogenase (SerA)"/>
    <property type="match status" value="1"/>
</dbReference>
<accession>A0A927N0X8</accession>
<comment type="caution">
    <text evidence="7">The sequence shown here is derived from an EMBL/GenBank/DDBJ whole genome shotgun (WGS) entry which is preliminary data.</text>
</comment>
<name>A0A927N0X8_9ACTN</name>
<keyword evidence="3" id="KW-0520">NAD</keyword>
<dbReference type="Pfam" id="PF00389">
    <property type="entry name" value="2-Hacid_dh"/>
    <property type="match status" value="1"/>
</dbReference>
<dbReference type="EC" id="1.1.1.95" evidence="7"/>
<dbReference type="GO" id="GO:0051287">
    <property type="term" value="F:NAD binding"/>
    <property type="evidence" value="ECO:0007669"/>
    <property type="project" value="InterPro"/>
</dbReference>
<proteinExistence type="inferred from homology"/>
<dbReference type="InterPro" id="IPR050857">
    <property type="entry name" value="D-2-hydroxyacid_DH"/>
</dbReference>
<reference evidence="7" key="1">
    <citation type="submission" date="2020-10" db="EMBL/GenBank/DDBJ databases">
        <title>Sequencing the genomes of 1000 actinobacteria strains.</title>
        <authorList>
            <person name="Klenk H.-P."/>
        </authorList>
    </citation>
    <scope>NUCLEOTIDE SEQUENCE</scope>
    <source>
        <strain evidence="7">DSM 45354</strain>
    </source>
</reference>
<evidence type="ECO:0000313" key="8">
    <source>
        <dbReference type="Proteomes" id="UP000638648"/>
    </source>
</evidence>
<dbReference type="InterPro" id="IPR006140">
    <property type="entry name" value="D-isomer_DH_NAD-bd"/>
</dbReference>
<dbReference type="RefSeq" id="WP_192753283.1">
    <property type="nucleotide sequence ID" value="NZ_BAABJL010000181.1"/>
</dbReference>
<comment type="similarity">
    <text evidence="1 4">Belongs to the D-isomer specific 2-hydroxyacid dehydrogenase family.</text>
</comment>
<evidence type="ECO:0000256" key="4">
    <source>
        <dbReference type="RuleBase" id="RU003719"/>
    </source>
</evidence>
<dbReference type="InterPro" id="IPR006139">
    <property type="entry name" value="D-isomer_2_OHA_DH_cat_dom"/>
</dbReference>
<dbReference type="PANTHER" id="PTHR42789:SF1">
    <property type="entry name" value="D-ISOMER SPECIFIC 2-HYDROXYACID DEHYDROGENASE FAMILY PROTEIN (AFU_ORTHOLOGUE AFUA_6G10090)"/>
    <property type="match status" value="1"/>
</dbReference>
<dbReference type="SUPFAM" id="SSF52283">
    <property type="entry name" value="Formate/glycerate dehydrogenase catalytic domain-like"/>
    <property type="match status" value="1"/>
</dbReference>
<evidence type="ECO:0000313" key="7">
    <source>
        <dbReference type="EMBL" id="MBE1609757.1"/>
    </source>
</evidence>
<dbReference type="PANTHER" id="PTHR42789">
    <property type="entry name" value="D-ISOMER SPECIFIC 2-HYDROXYACID DEHYDROGENASE FAMILY PROTEIN (AFU_ORTHOLOGUE AFUA_6G10090)"/>
    <property type="match status" value="1"/>
</dbReference>
<dbReference type="InterPro" id="IPR036291">
    <property type="entry name" value="NAD(P)-bd_dom_sf"/>
</dbReference>
<evidence type="ECO:0000256" key="3">
    <source>
        <dbReference type="ARBA" id="ARBA00023027"/>
    </source>
</evidence>
<dbReference type="EMBL" id="JADBEM010000001">
    <property type="protein sequence ID" value="MBE1609757.1"/>
    <property type="molecule type" value="Genomic_DNA"/>
</dbReference>
<protein>
    <submittedName>
        <fullName evidence="7">D-3-phosphoglycerate dehydrogenase</fullName>
        <ecNumber evidence="7">1.1.1.95</ecNumber>
    </submittedName>
</protein>
<dbReference type="Proteomes" id="UP000638648">
    <property type="component" value="Unassembled WGS sequence"/>
</dbReference>
<dbReference type="Pfam" id="PF02826">
    <property type="entry name" value="2-Hacid_dh_C"/>
    <property type="match status" value="1"/>
</dbReference>
<dbReference type="Gene3D" id="3.40.50.720">
    <property type="entry name" value="NAD(P)-binding Rossmann-like Domain"/>
    <property type="match status" value="2"/>
</dbReference>
<dbReference type="SUPFAM" id="SSF51735">
    <property type="entry name" value="NAD(P)-binding Rossmann-fold domains"/>
    <property type="match status" value="1"/>
</dbReference>
<evidence type="ECO:0000259" key="5">
    <source>
        <dbReference type="Pfam" id="PF00389"/>
    </source>
</evidence>
<feature type="domain" description="D-isomer specific 2-hydroxyacid dehydrogenase catalytic" evidence="5">
    <location>
        <begin position="61"/>
        <end position="340"/>
    </location>
</feature>